<dbReference type="EMBL" id="JASSQD010000001">
    <property type="protein sequence ID" value="MDK9557897.1"/>
    <property type="molecule type" value="Genomic_DNA"/>
</dbReference>
<dbReference type="CDD" id="cd00688">
    <property type="entry name" value="ISOPREN_C2_like"/>
    <property type="match status" value="1"/>
</dbReference>
<dbReference type="InterPro" id="IPR031325">
    <property type="entry name" value="RHS_repeat"/>
</dbReference>
<dbReference type="CDD" id="cd11304">
    <property type="entry name" value="Cadherin_repeat"/>
    <property type="match status" value="1"/>
</dbReference>
<dbReference type="InterPro" id="IPR050708">
    <property type="entry name" value="T6SS_VgrG/RHS"/>
</dbReference>
<dbReference type="Pfam" id="PF25023">
    <property type="entry name" value="TEN_YD-shell"/>
    <property type="match status" value="2"/>
</dbReference>
<feature type="chain" id="PRO_5047452897" evidence="3">
    <location>
        <begin position="24"/>
        <end position="3915"/>
    </location>
</feature>
<proteinExistence type="predicted"/>
<dbReference type="SUPFAM" id="SSF49313">
    <property type="entry name" value="Cadherin-like"/>
    <property type="match status" value="7"/>
</dbReference>
<accession>A0ABT7HC16</accession>
<dbReference type="InterPro" id="IPR002126">
    <property type="entry name" value="Cadherin-like_dom"/>
</dbReference>
<dbReference type="PANTHER" id="PTHR32305">
    <property type="match status" value="1"/>
</dbReference>
<dbReference type="PANTHER" id="PTHR32305:SF15">
    <property type="entry name" value="PROTEIN RHSA-RELATED"/>
    <property type="match status" value="1"/>
</dbReference>
<dbReference type="InterPro" id="IPR013783">
    <property type="entry name" value="Ig-like_fold"/>
</dbReference>
<dbReference type="Pfam" id="PF05345">
    <property type="entry name" value="He_PIG"/>
    <property type="match status" value="4"/>
</dbReference>
<evidence type="ECO:0000256" key="1">
    <source>
        <dbReference type="ARBA" id="ARBA00022729"/>
    </source>
</evidence>
<gene>
    <name evidence="5" type="ORF">QQF73_09705</name>
</gene>
<organism evidence="5 6">
    <name type="scientific">Marinobacter albus</name>
    <dbReference type="NCBI Taxonomy" id="3030833"/>
    <lineage>
        <taxon>Bacteria</taxon>
        <taxon>Pseudomonadati</taxon>
        <taxon>Pseudomonadota</taxon>
        <taxon>Gammaproteobacteria</taxon>
        <taxon>Pseudomonadales</taxon>
        <taxon>Marinobacteraceae</taxon>
        <taxon>Marinobacter</taxon>
    </lineage>
</organism>
<dbReference type="InterPro" id="IPR008930">
    <property type="entry name" value="Terpenoid_cyclase/PrenylTrfase"/>
</dbReference>
<dbReference type="Pfam" id="PF13517">
    <property type="entry name" value="FG-GAP_3"/>
    <property type="match status" value="1"/>
</dbReference>
<name>A0ABT7HC16_9GAMM</name>
<sequence length="3915" mass="424443">MMYKYARGFALAWLVTSFSLVNAEQFQETDDIVISPDFCSLYPIAISSSVLSSATPGQKFQNIPTGTGPGNYSWLSWNGSNDVNTLAEALFPPGTSENYRNPFNPFDTQINIGDWVEGSPGVKNSNAVRSNLDSLLDYNLIVPVWGSVEAQGSRFNYETVRFAVIRLNDYALNGKGYISFTFERYTRCYNYRPESLDSHITTPEDTPVTFELQAQDADNDELIYEILARPDHGQIEQSGSRVTYTPVQNFNGNDSLEFQVHDDEQLSGIATVSIEVLPVNDAPVADPRSATGPEDTAIPLTFSGSDIENSPLTFTVVTAPTHGEVVETDNGVFYLPEANFFGPDSLEYVANDGELDSQPATYNLTVTPVNDAPTAKDVFAETEGGDPVVVTLLGEDIDNETLEYRLIDGPVNGEFTGKAPELVYTPDPRFEGLEVVEYEVSDGELRATANITINVIQPNLPPVITSPPIVATPERADYNYPVVAEDPNEDELTHTLDRGPVGMTIDSASGVIHWLPQPEFTQSVPTFNQQCYVVPSGSVKVYEEGDDTSGISYIAPLFHRVKASIADASNYVAPQSVAWHKKNGCLGCHIQTQSLLGMESSKAKADVDEGAAEYLLTEILSSQLNDGSIRRSHPQFAKNQTAFALWALNAVPDRSRTFLVRQNGLDFFLDRVTVSGNQSYWTTDHNSGWLRDSLGITALVAQAAAGYLNDLDGMESQTSDQLEIAHAYRMMMPALAEHLLGGLNTNENDSLKRVFRLMGLAEIAPFVGGEEIESRISAAISLLDQQLRDRQREDGGWSRYHSGSQSDPLTSAWVGLALDYQDPALTDPVVLNTIEYLLDHQQAGGTWDTTSGLFTTKLATTSLVMAYLPVALDHLGNPDVRLGHVSLSESTSGVHSLSVELSNLGLADIRVPLDVSFYSGNSEEGQLLGSAQVAQLTSDAKSNVTIVVSEDELTDDITVVLNPGAAIEECQIKNNITRAALVRHHVADPDGLADTQIYTLNVEDVNEAPVIDSEPQTALQGGQSFEYQVEVSDTDVGDAHTYEIISGPEGLYLDERTGRFTSAPGGIEPGEYEVVVLVTDLRGATVEQRFALIIEKNLPPEIVSPAIVAGVEGSGYDYDLEAVDPNEGDVLSYGLELAPEGMSVVADTGSISWAGGSPWVDNRTDSNFLCIGEPQANLGSLNPVEKWRWDVSGQPASNYDQVMHAPIAVPLYDTNGDGVVNTRDDIAIIFQTFRSRYYYSSGYLRAIWAKNGEAIWTSASASVLPEGSPAAADIDGDGFVEIVTPRPGGGIIAFSHEGRVEWTSSYRPRIRWGGASIADLNQDGVPEIVVGNTVFDNMGQVSWRASGPSGDNGAGPLSFAADLDGDGFQEVVAGRGAYSHDGKLLFNRGDGFSAVGDMDSDGLPEIAAVHAGYVSLLNHDGSVIWENKAIPGGGRGGPPTIADLTGDGTPEIGVAGANQYVVFGADGAIVWQSPTRDNSSHKTGSSVFDFNGDGRAEVVYADEYYLRIYDGPTGQVIYEIENTSGTTYELPVVADVDNDGHAEIVVISNSYSRGNYSGIRVFEDESDSWAPTRSIWNQHAYSINNINDDLTVPRSPSPSWLTHNTFRLNTFPDRDALALPDVTVSGIQYDQTTSTISVNVLNRGLAPVDGPLTVNFVHDHSWSGETDLGQVTLDGLEAGEQRVVSLTVDDEKLVQAIKAEVTLPENAVECAVDNNETIAAVVDARAYDEAGLFDVQKFAVSMADSNDVPEFTSAASSNAVSGEVYSFEFVVADPDKGDAHRFELVNAPEGFELGERTGKLVAEALSEGVYTLNVKATDLSGAVAEQTHVVTVTPPDNLAPIFESEPPKGISGGETYYYEADARDPDGDDVVYLLSRSQPGMTIDGVSGQISWTPSVDQSGVFSAEVTALDTRGASSKQYFLIEVQDPNANNQPPTITSTPGGAVYAGQRFDYQVNANDPDGDTLLYSLAAQESGMTISAGGLFSWLPGSEWIGETAIVEILVSDGRGGEVGQKLTLPVNESANHPPQFTSSPETMALAGSAYIYSVAAIDDDGDAFSFSLDQAPNGMTLSGSQVGWTPAGTQAGQVHDVVIRVTDARGAASTQSFGIAVNAPAESNEAPEIGSTPTSPAFVGEEYQYDVIARDADGDALTYSLEAAPSGMTLNSTGQLRWIPASDQVAAHSVRIRVSDGKAYSTQSFTLDAVEVSENSYPDITSRPSTQAVAGEIYQYQLVATDADGDELTYGTMVQPDGMQVDTSGLVTWTPTEDQLGIHDISYFADDGKGRTLQNTSIRVQEEPLPLAVTLLVTPDSVDAGEMVTIDVFTEGGRGDFSQSVEVDGQPLALSPYGRATWTATGTGRHTVTAVVSDSEDTVTETAYVTILDDSDTVAPVVTLEGPEEGSIITAPTDIIATIQDDNLAVYEVIITPKGKDQWQTIAEGTTSQISAPVATFDPSLLMNGQYDVAILALDVNGLAGSDMMSLQVEGDLKVGNFSITLEDLSIPVAGIPIRVTRTYDSRQRFEPLDFGQGWSIGYQDARVEESRALGSYWTVNQYKRGPLNLITDFCIEPLGAPVVTVTLPTGDVERFEVGAAPSCNTYQVIKDVTLDFKPKGDTQSTLKALDDSTARYANGTLLETGTFSSPVDPKRYLLTTQAGYAYTLNQDFGIEKVVDPNGHTLRYTNDGIFHSSGKAVTFQRDSNGRIKTITTPKGDQLNYLYDGDNNLVTSADAQGNATEYTYNRNHGLLDIIDPLGRTLVRNIYNENGRLIAQEDSDGNRTDFNHDVEGRQSVVTDRRGNTTLYYYDDRGNVTTKVDAAGQTWQYNYDERGNQLSQLDPLGHSTAATFDDRNNQLSQTDALGNTVAYTYNTRGQELTITDARGNQYANTYDSVGNLLTVEDPSGKTAGNHINAEGLVSKSVDAEGNATTYTYDDDGNKLTETNPRGETTRFTYDANGNVLTETRGRTVSGSTVAETIRYVYDANNRVIETHHADGSTVYSEYDAAGNQTATVDPLGRRTEYVYDAFGRMTETYFPDGTVAYKTYDAEGNVATETDRLGRITRYTYDALNRVVRTDYADGSHTATDYDAAGRVVSETDANGNVTHYEYDAAGRRTAVVDALGNRHSFDYDADGNLIGETDANGHTTRYTYNALDQRTETLYHDGSKVTEAYDALGRRISRTDQNGRVTRYDYDALGRLIQVTDALDGITTYSYDAAGNKLAQTDAEGRITRWTYDSQGRVLSRTLPKGQTESFSYDAAGNRLSHTDFNGQTTSYQYDLNSRLTRMIYGDGTVESFTYDAVGNRLSATTPEGTTEYRYDALNRLVEEVQTDGSVLSYGYDHAGNRVQLEVSTDDQTRSTRYGFDQLNRLASVSDGEGETRYSYDKVGNRASVSYPNGNVTTYGYDALNRLMTLTTTNASDAVVADYRYDLDPTGRRIGVQELHNGRSTTYDYDALYRLTGETVNDPVNGNHSAEYRFDKVGNRTLSTINGVQTAYSYDANDRVTQQGSTSFTYDANGNTLTETESGQVTRYHYDARNKLVETARPGYSASYGYNADGIRTRRTENGTTTQFVVDSNRNYAQVLAEVNNGTTEVSYTYGDDLLAQQRSGATSYYLYDGHGSTRALADESSAVTDSYYYNAFGTLLARSGETENEYLYAGEQLDSGLEQYYLRARYYDQSVGRFTQMDTWMGHDSDPVTLHKYLYAGRNPINNIDPSGNSFMSLGIRLSISTELANAAVNTAGIAFISALRYSFTDADVNVMKRERTAADVRIGTIAANMCARSQDPDCRASIPLLFLGSDVPQSATHVLDAQMTGKPVVLSRLSPKHPSGWYEGSDECAGATGLFSGLDCDEYPFRSTHEGGPGNYGFHGVSLRPILSSDNQRSGRHLGELYRKCNVRANDPEDMWFGVIAIPTASSSRAVCPGE</sequence>
<dbReference type="PROSITE" id="PS50268">
    <property type="entry name" value="CADHERIN_2"/>
    <property type="match status" value="1"/>
</dbReference>
<dbReference type="Gene3D" id="1.50.10.20">
    <property type="match status" value="1"/>
</dbReference>
<evidence type="ECO:0000256" key="2">
    <source>
        <dbReference type="ARBA" id="ARBA00022737"/>
    </source>
</evidence>
<dbReference type="Gene3D" id="2.60.40.10">
    <property type="entry name" value="Immunoglobulins"/>
    <property type="match status" value="10"/>
</dbReference>
<dbReference type="Gene3D" id="2.180.10.10">
    <property type="entry name" value="RHS repeat-associated core"/>
    <property type="match status" value="4"/>
</dbReference>
<evidence type="ECO:0000313" key="6">
    <source>
        <dbReference type="Proteomes" id="UP001223547"/>
    </source>
</evidence>
<keyword evidence="6" id="KW-1185">Reference proteome</keyword>
<dbReference type="InterPro" id="IPR029476">
    <property type="entry name" value="DNase_NucA_NucB"/>
</dbReference>
<comment type="caution">
    <text evidence="5">The sequence shown here is derived from an EMBL/GenBank/DDBJ whole genome shotgun (WGS) entry which is preliminary data.</text>
</comment>
<dbReference type="SUPFAM" id="SSF69318">
    <property type="entry name" value="Integrin alpha N-terminal domain"/>
    <property type="match status" value="1"/>
</dbReference>
<evidence type="ECO:0000313" key="5">
    <source>
        <dbReference type="EMBL" id="MDK9557897.1"/>
    </source>
</evidence>
<dbReference type="Pfam" id="PF17963">
    <property type="entry name" value="Big_9"/>
    <property type="match status" value="5"/>
</dbReference>
<dbReference type="SUPFAM" id="SSF101908">
    <property type="entry name" value="Putative isomerase YbhE"/>
    <property type="match status" value="1"/>
</dbReference>
<dbReference type="InterPro" id="IPR056823">
    <property type="entry name" value="TEN-like_YD-shell"/>
</dbReference>
<reference evidence="5 6" key="1">
    <citation type="submission" date="2023-05" db="EMBL/GenBank/DDBJ databases">
        <title>Marinobacter albus sp. nov., a marine bacterium isolated from sand in a coastal intertidal zone of huludao.</title>
        <authorList>
            <person name="Deng T."/>
        </authorList>
    </citation>
    <scope>NUCLEOTIDE SEQUENCE [LARGE SCALE GENOMIC DNA]</scope>
    <source>
        <strain evidence="5 6">M216</strain>
    </source>
</reference>
<dbReference type="InterPro" id="IPR028994">
    <property type="entry name" value="Integrin_alpha_N"/>
</dbReference>
<keyword evidence="1 3" id="KW-0732">Signal</keyword>
<dbReference type="Gene3D" id="2.60.40.2810">
    <property type="match status" value="1"/>
</dbReference>
<dbReference type="RefSeq" id="WP_285368058.1">
    <property type="nucleotide sequence ID" value="NZ_JASSQD010000001.1"/>
</dbReference>
<feature type="signal peptide" evidence="3">
    <location>
        <begin position="1"/>
        <end position="23"/>
    </location>
</feature>
<protein>
    <submittedName>
        <fullName evidence="5">Tandem-95 repeat protein</fullName>
    </submittedName>
</protein>
<keyword evidence="2" id="KW-0677">Repeat</keyword>
<dbReference type="InterPro" id="IPR006530">
    <property type="entry name" value="YD"/>
</dbReference>
<dbReference type="Pfam" id="PF05593">
    <property type="entry name" value="RHS_repeat"/>
    <property type="match status" value="9"/>
</dbReference>
<dbReference type="Proteomes" id="UP001223547">
    <property type="component" value="Unassembled WGS sequence"/>
</dbReference>
<feature type="domain" description="Cadherin" evidence="4">
    <location>
        <begin position="1862"/>
        <end position="1936"/>
    </location>
</feature>
<dbReference type="NCBIfam" id="TIGR01643">
    <property type="entry name" value="YD_repeat_2x"/>
    <property type="match status" value="18"/>
</dbReference>
<dbReference type="InterPro" id="IPR015919">
    <property type="entry name" value="Cadherin-like_sf"/>
</dbReference>
<dbReference type="InterPro" id="IPR022385">
    <property type="entry name" value="Rhs_assc_core"/>
</dbReference>
<evidence type="ECO:0000256" key="3">
    <source>
        <dbReference type="SAM" id="SignalP"/>
    </source>
</evidence>
<dbReference type="NCBIfam" id="NF012211">
    <property type="entry name" value="tand_rpt_95"/>
    <property type="match status" value="3"/>
</dbReference>
<dbReference type="Gene3D" id="2.60.40.3440">
    <property type="match status" value="1"/>
</dbReference>
<evidence type="ECO:0000259" key="4">
    <source>
        <dbReference type="PROSITE" id="PS50268"/>
    </source>
</evidence>
<dbReference type="NCBIfam" id="TIGR03696">
    <property type="entry name" value="Rhs_assc_core"/>
    <property type="match status" value="1"/>
</dbReference>
<dbReference type="InterPro" id="IPR013517">
    <property type="entry name" value="FG-GAP"/>
</dbReference>
<dbReference type="SUPFAM" id="SSF48239">
    <property type="entry name" value="Terpenoid cyclases/Protein prenyltransferases"/>
    <property type="match status" value="1"/>
</dbReference>
<dbReference type="Pfam" id="PF14040">
    <property type="entry name" value="DNase_NucA_NucB"/>
    <property type="match status" value="1"/>
</dbReference>